<proteinExistence type="predicted"/>
<dbReference type="EMBL" id="JAYMGO010000001">
    <property type="protein sequence ID" value="KAL1282138.1"/>
    <property type="molecule type" value="Genomic_DNA"/>
</dbReference>
<protein>
    <submittedName>
        <fullName evidence="2">Uncharacterized protein</fullName>
    </submittedName>
</protein>
<feature type="compositionally biased region" description="Low complexity" evidence="1">
    <location>
        <begin position="206"/>
        <end position="216"/>
    </location>
</feature>
<keyword evidence="3" id="KW-1185">Reference proteome</keyword>
<comment type="caution">
    <text evidence="2">The sequence shown here is derived from an EMBL/GenBank/DDBJ whole genome shotgun (WGS) entry which is preliminary data.</text>
</comment>
<sequence length="216" mass="23214">MQTSFCNFSRLSREVPLSSSLYLSLYLSLQASLLYLQRVTERRKGCGSQRENSGKYTQQSVNSKYTVETRTRLSGRCTGSPSAGEGAPCGPACLPAQIRSGYGALATPHWEEGCGFAFEVALGARVGLCIKFCLRSHLKIHSLNCCQGDGALTYRGRGGIDPCQSAFAAFDTSAVAFHSAAVSQVSSRLSSSLRRSFVSPPPVRPHFPSVSPSLHP</sequence>
<name>A0ABR3NYL7_9TELE</name>
<dbReference type="Proteomes" id="UP001558613">
    <property type="component" value="Unassembled WGS sequence"/>
</dbReference>
<feature type="region of interest" description="Disordered" evidence="1">
    <location>
        <begin position="195"/>
        <end position="216"/>
    </location>
</feature>
<reference evidence="2 3" key="1">
    <citation type="submission" date="2023-09" db="EMBL/GenBank/DDBJ databases">
        <authorList>
            <person name="Wang M."/>
        </authorList>
    </citation>
    <scope>NUCLEOTIDE SEQUENCE [LARGE SCALE GENOMIC DNA]</scope>
    <source>
        <strain evidence="2">GT-2023</strain>
        <tissue evidence="2">Liver</tissue>
    </source>
</reference>
<evidence type="ECO:0000313" key="3">
    <source>
        <dbReference type="Proteomes" id="UP001558613"/>
    </source>
</evidence>
<accession>A0ABR3NYL7</accession>
<evidence type="ECO:0000256" key="1">
    <source>
        <dbReference type="SAM" id="MobiDB-lite"/>
    </source>
</evidence>
<evidence type="ECO:0000313" key="2">
    <source>
        <dbReference type="EMBL" id="KAL1282138.1"/>
    </source>
</evidence>
<organism evidence="2 3">
    <name type="scientific">Cirrhinus molitorella</name>
    <name type="common">mud carp</name>
    <dbReference type="NCBI Taxonomy" id="172907"/>
    <lineage>
        <taxon>Eukaryota</taxon>
        <taxon>Metazoa</taxon>
        <taxon>Chordata</taxon>
        <taxon>Craniata</taxon>
        <taxon>Vertebrata</taxon>
        <taxon>Euteleostomi</taxon>
        <taxon>Actinopterygii</taxon>
        <taxon>Neopterygii</taxon>
        <taxon>Teleostei</taxon>
        <taxon>Ostariophysi</taxon>
        <taxon>Cypriniformes</taxon>
        <taxon>Cyprinidae</taxon>
        <taxon>Labeoninae</taxon>
        <taxon>Labeonini</taxon>
        <taxon>Cirrhinus</taxon>
    </lineage>
</organism>
<gene>
    <name evidence="2" type="ORF">QQF64_000941</name>
</gene>